<dbReference type="Proteomes" id="UP000292052">
    <property type="component" value="Unassembled WGS sequence"/>
</dbReference>
<sequence length="40" mass="4858">MDRTQWSCSMVRTITRPQSMQFFFMEPHEGLDIRYSSGHY</sequence>
<dbReference type="EMBL" id="QDEB01010494">
    <property type="protein sequence ID" value="RZC42141.1"/>
    <property type="molecule type" value="Genomic_DNA"/>
</dbReference>
<gene>
    <name evidence="1" type="ORF">BDFB_009575</name>
</gene>
<organism evidence="1 2">
    <name type="scientific">Asbolus verrucosus</name>
    <name type="common">Desert ironclad beetle</name>
    <dbReference type="NCBI Taxonomy" id="1661398"/>
    <lineage>
        <taxon>Eukaryota</taxon>
        <taxon>Metazoa</taxon>
        <taxon>Ecdysozoa</taxon>
        <taxon>Arthropoda</taxon>
        <taxon>Hexapoda</taxon>
        <taxon>Insecta</taxon>
        <taxon>Pterygota</taxon>
        <taxon>Neoptera</taxon>
        <taxon>Endopterygota</taxon>
        <taxon>Coleoptera</taxon>
        <taxon>Polyphaga</taxon>
        <taxon>Cucujiformia</taxon>
        <taxon>Tenebrionidae</taxon>
        <taxon>Pimeliinae</taxon>
        <taxon>Asbolus</taxon>
    </lineage>
</organism>
<accession>A0A482WA94</accession>
<reference evidence="1 2" key="1">
    <citation type="submission" date="2017-03" db="EMBL/GenBank/DDBJ databases">
        <title>Genome of the blue death feigning beetle - Asbolus verrucosus.</title>
        <authorList>
            <person name="Rider S.D."/>
        </authorList>
    </citation>
    <scope>NUCLEOTIDE SEQUENCE [LARGE SCALE GENOMIC DNA]</scope>
    <source>
        <strain evidence="1">Butters</strain>
        <tissue evidence="1">Head and leg muscle</tissue>
    </source>
</reference>
<evidence type="ECO:0000313" key="2">
    <source>
        <dbReference type="Proteomes" id="UP000292052"/>
    </source>
</evidence>
<name>A0A482WA94_ASBVE</name>
<protein>
    <submittedName>
        <fullName evidence="1">Uncharacterized protein</fullName>
    </submittedName>
</protein>
<comment type="caution">
    <text evidence="1">The sequence shown here is derived from an EMBL/GenBank/DDBJ whole genome shotgun (WGS) entry which is preliminary data.</text>
</comment>
<evidence type="ECO:0000313" key="1">
    <source>
        <dbReference type="EMBL" id="RZC42141.1"/>
    </source>
</evidence>
<keyword evidence="2" id="KW-1185">Reference proteome</keyword>
<proteinExistence type="predicted"/>
<dbReference type="AlphaFoldDB" id="A0A482WA94"/>